<evidence type="ECO:0000313" key="2">
    <source>
        <dbReference type="WBParaSite" id="SPAL_0001244950.1"/>
    </source>
</evidence>
<evidence type="ECO:0000313" key="1">
    <source>
        <dbReference type="Proteomes" id="UP000046392"/>
    </source>
</evidence>
<dbReference type="AlphaFoldDB" id="A0A0N5C395"/>
<dbReference type="Proteomes" id="UP000046392">
    <property type="component" value="Unplaced"/>
</dbReference>
<accession>A0A0N5C395</accession>
<reference evidence="2" key="1">
    <citation type="submission" date="2017-02" db="UniProtKB">
        <authorList>
            <consortium name="WormBaseParasite"/>
        </authorList>
    </citation>
    <scope>IDENTIFICATION</scope>
</reference>
<keyword evidence="1" id="KW-1185">Reference proteome</keyword>
<sequence>MIDMFIIGKIFKERFKNTIEYEYKDKNISLSLLKYI</sequence>
<name>A0A0N5C395_STREA</name>
<organism evidence="1 2">
    <name type="scientific">Strongyloides papillosus</name>
    <name type="common">Intestinal threadworm</name>
    <dbReference type="NCBI Taxonomy" id="174720"/>
    <lineage>
        <taxon>Eukaryota</taxon>
        <taxon>Metazoa</taxon>
        <taxon>Ecdysozoa</taxon>
        <taxon>Nematoda</taxon>
        <taxon>Chromadorea</taxon>
        <taxon>Rhabditida</taxon>
        <taxon>Tylenchina</taxon>
        <taxon>Panagrolaimomorpha</taxon>
        <taxon>Strongyloidoidea</taxon>
        <taxon>Strongyloididae</taxon>
        <taxon>Strongyloides</taxon>
    </lineage>
</organism>
<proteinExistence type="predicted"/>
<protein>
    <submittedName>
        <fullName evidence="2">SCP-2 sterol transfer family protein</fullName>
    </submittedName>
</protein>
<dbReference type="WBParaSite" id="SPAL_0001244950.1">
    <property type="protein sequence ID" value="SPAL_0001244950.1"/>
    <property type="gene ID" value="SPAL_0001244950"/>
</dbReference>